<dbReference type="EMBL" id="BLKC01000119">
    <property type="protein sequence ID" value="GFF54955.1"/>
    <property type="molecule type" value="Genomic_DNA"/>
</dbReference>
<keyword evidence="4 7" id="KW-0472">Membrane</keyword>
<dbReference type="Pfam" id="PF20684">
    <property type="entry name" value="Fung_rhodopsin"/>
    <property type="match status" value="1"/>
</dbReference>
<organism evidence="9 10">
    <name type="scientific">Aspergillus udagawae</name>
    <dbReference type="NCBI Taxonomy" id="91492"/>
    <lineage>
        <taxon>Eukaryota</taxon>
        <taxon>Fungi</taxon>
        <taxon>Dikarya</taxon>
        <taxon>Ascomycota</taxon>
        <taxon>Pezizomycotina</taxon>
        <taxon>Eurotiomycetes</taxon>
        <taxon>Eurotiomycetidae</taxon>
        <taxon>Eurotiales</taxon>
        <taxon>Aspergillaceae</taxon>
        <taxon>Aspergillus</taxon>
        <taxon>Aspergillus subgen. Fumigati</taxon>
    </lineage>
</organism>
<dbReference type="GO" id="GO:0016020">
    <property type="term" value="C:membrane"/>
    <property type="evidence" value="ECO:0007669"/>
    <property type="project" value="UniProtKB-SubCell"/>
</dbReference>
<feature type="compositionally biased region" description="Polar residues" evidence="6">
    <location>
        <begin position="286"/>
        <end position="301"/>
    </location>
</feature>
<comment type="caution">
    <text evidence="9">The sequence shown here is derived from an EMBL/GenBank/DDBJ whole genome shotgun (WGS) entry which is preliminary data.</text>
</comment>
<feature type="transmembrane region" description="Helical" evidence="7">
    <location>
        <begin position="214"/>
        <end position="238"/>
    </location>
</feature>
<comment type="subcellular location">
    <subcellularLocation>
        <location evidence="1">Membrane</location>
        <topology evidence="1">Multi-pass membrane protein</topology>
    </subcellularLocation>
</comment>
<dbReference type="Proteomes" id="UP000465221">
    <property type="component" value="Unassembled WGS sequence"/>
</dbReference>
<comment type="similarity">
    <text evidence="5">Belongs to the SAT4 family.</text>
</comment>
<keyword evidence="3 7" id="KW-1133">Transmembrane helix</keyword>
<evidence type="ECO:0000256" key="7">
    <source>
        <dbReference type="SAM" id="Phobius"/>
    </source>
</evidence>
<accession>A0A8H3SB12</accession>
<feature type="transmembrane region" description="Helical" evidence="7">
    <location>
        <begin position="58"/>
        <end position="77"/>
    </location>
</feature>
<evidence type="ECO:0000256" key="6">
    <source>
        <dbReference type="SAM" id="MobiDB-lite"/>
    </source>
</evidence>
<dbReference type="InterPro" id="IPR049326">
    <property type="entry name" value="Rhodopsin_dom_fungi"/>
</dbReference>
<keyword evidence="2 7" id="KW-0812">Transmembrane</keyword>
<evidence type="ECO:0000256" key="5">
    <source>
        <dbReference type="ARBA" id="ARBA00038359"/>
    </source>
</evidence>
<evidence type="ECO:0000313" key="9">
    <source>
        <dbReference type="EMBL" id="GFF54955.1"/>
    </source>
</evidence>
<proteinExistence type="inferred from homology"/>
<feature type="transmembrane region" description="Helical" evidence="7">
    <location>
        <begin position="258"/>
        <end position="276"/>
    </location>
</feature>
<name>A0A8H3SB12_9EURO</name>
<evidence type="ECO:0000259" key="8">
    <source>
        <dbReference type="Pfam" id="PF20684"/>
    </source>
</evidence>
<feature type="transmembrane region" description="Helical" evidence="7">
    <location>
        <begin position="108"/>
        <end position="127"/>
    </location>
</feature>
<evidence type="ECO:0000256" key="2">
    <source>
        <dbReference type="ARBA" id="ARBA00022692"/>
    </source>
</evidence>
<protein>
    <recommendedName>
        <fullName evidence="8">Rhodopsin domain-containing protein</fullName>
    </recommendedName>
</protein>
<reference evidence="9 10" key="1">
    <citation type="submission" date="2020-01" db="EMBL/GenBank/DDBJ databases">
        <title>Draft genome sequence of Aspergillus udagawae IFM 46972.</title>
        <authorList>
            <person name="Takahashi H."/>
            <person name="Yaguchi T."/>
        </authorList>
    </citation>
    <scope>NUCLEOTIDE SEQUENCE [LARGE SCALE GENOMIC DNA]</scope>
    <source>
        <strain evidence="9 10">IFM 46972</strain>
    </source>
</reference>
<evidence type="ECO:0000313" key="10">
    <source>
        <dbReference type="Proteomes" id="UP000465221"/>
    </source>
</evidence>
<dbReference type="InterPro" id="IPR052337">
    <property type="entry name" value="SAT4-like"/>
</dbReference>
<dbReference type="AlphaFoldDB" id="A0A8H3SB12"/>
<evidence type="ECO:0000256" key="1">
    <source>
        <dbReference type="ARBA" id="ARBA00004141"/>
    </source>
</evidence>
<feature type="region of interest" description="Disordered" evidence="6">
    <location>
        <begin position="286"/>
        <end position="308"/>
    </location>
</feature>
<evidence type="ECO:0000256" key="3">
    <source>
        <dbReference type="ARBA" id="ARBA00022989"/>
    </source>
</evidence>
<dbReference type="PANTHER" id="PTHR33048">
    <property type="entry name" value="PTH11-LIKE INTEGRAL MEMBRANE PROTEIN (AFU_ORTHOLOGUE AFUA_5G11245)"/>
    <property type="match status" value="1"/>
</dbReference>
<feature type="domain" description="Rhodopsin" evidence="8">
    <location>
        <begin position="39"/>
        <end position="274"/>
    </location>
</feature>
<gene>
    <name evidence="9" type="ORF">IFM46972_10149</name>
</gene>
<sequence>MHLSWRAAQDAAFLAQSRVTEVTVAYSIPIPLELLTTGLRIWVKLRGPGNVGLSSDDYLMVWATFVGAAVCVSGLIYGPPYGFGRHKAALSDEQIETFMMGNYIFSHFYNAAIASTKLAVLALYYRIFVTLKFRIVVLTTAVFVILWLMTMEILLGLQCRPISRFWDPDVPGKCLNLVEFTYFTNVINLVTDIWIFSLPLPVIFKLQMSRNRKIALSFLFSIGLATCAISAARLSVVITQGSSDFTWAGVPLGILSAWEPLGGIFCANLPIIYRAVVTMLRNLKGSVSGQPSRMGDPNSQPYRDAEQSHRPWATLYNGSGARMDYHSEASATKARGEVTELRSISGNAIQVDQYFEQQVYHEGEETPLRPVPKGSS</sequence>
<dbReference type="PANTHER" id="PTHR33048:SF8">
    <property type="entry name" value="INTEGRAL MEMBRANE PROTEIN-RELATED"/>
    <property type="match status" value="1"/>
</dbReference>
<evidence type="ECO:0000256" key="4">
    <source>
        <dbReference type="ARBA" id="ARBA00023136"/>
    </source>
</evidence>
<feature type="transmembrane region" description="Helical" evidence="7">
    <location>
        <begin position="133"/>
        <end position="155"/>
    </location>
</feature>